<dbReference type="EMBL" id="JBJQND010000017">
    <property type="protein sequence ID" value="KAL3843214.1"/>
    <property type="molecule type" value="Genomic_DNA"/>
</dbReference>
<protein>
    <submittedName>
        <fullName evidence="1">Uncharacterized protein</fullName>
    </submittedName>
</protein>
<evidence type="ECO:0000313" key="1">
    <source>
        <dbReference type="EMBL" id="KAL3843214.1"/>
    </source>
</evidence>
<keyword evidence="2" id="KW-1185">Reference proteome</keyword>
<dbReference type="AlphaFoldDB" id="A0ABD3U1D3"/>
<accession>A0ABD3U1D3</accession>
<name>A0ABD3U1D3_SINWO</name>
<proteinExistence type="predicted"/>
<organism evidence="1 2">
    <name type="scientific">Sinanodonta woodiana</name>
    <name type="common">Chinese pond mussel</name>
    <name type="synonym">Anodonta woodiana</name>
    <dbReference type="NCBI Taxonomy" id="1069815"/>
    <lineage>
        <taxon>Eukaryota</taxon>
        <taxon>Metazoa</taxon>
        <taxon>Spiralia</taxon>
        <taxon>Lophotrochozoa</taxon>
        <taxon>Mollusca</taxon>
        <taxon>Bivalvia</taxon>
        <taxon>Autobranchia</taxon>
        <taxon>Heteroconchia</taxon>
        <taxon>Palaeoheterodonta</taxon>
        <taxon>Unionida</taxon>
        <taxon>Unionoidea</taxon>
        <taxon>Unionidae</taxon>
        <taxon>Unioninae</taxon>
        <taxon>Sinanodonta</taxon>
    </lineage>
</organism>
<evidence type="ECO:0000313" key="2">
    <source>
        <dbReference type="Proteomes" id="UP001634394"/>
    </source>
</evidence>
<dbReference type="Proteomes" id="UP001634394">
    <property type="component" value="Unassembled WGS sequence"/>
</dbReference>
<gene>
    <name evidence="1" type="ORF">ACJMK2_021159</name>
</gene>
<reference evidence="1 2" key="1">
    <citation type="submission" date="2024-11" db="EMBL/GenBank/DDBJ databases">
        <title>Chromosome-level genome assembly of the freshwater bivalve Anodonta woodiana.</title>
        <authorList>
            <person name="Chen X."/>
        </authorList>
    </citation>
    <scope>NUCLEOTIDE SEQUENCE [LARGE SCALE GENOMIC DNA]</scope>
    <source>
        <strain evidence="1">MN2024</strain>
        <tissue evidence="1">Gills</tissue>
    </source>
</reference>
<sequence length="110" mass="11999">MKVNGKLSSDIETLQYELEIYSLSPNQVFEQLVENTLLTGIMTGVEDIHAAGDKGYITESEDESGMSIVLPILDVEDLKTQTLLTSFENKSSKDTVLKAEADSSNGLVTI</sequence>
<comment type="caution">
    <text evidence="1">The sequence shown here is derived from an EMBL/GenBank/DDBJ whole genome shotgun (WGS) entry which is preliminary data.</text>
</comment>